<dbReference type="AlphaFoldDB" id="A0A1B7MNK7"/>
<name>A0A1B7MNK7_9AGAM</name>
<organism evidence="1 2">
    <name type="scientific">Rhizopogon vinicolor AM-OR11-026</name>
    <dbReference type="NCBI Taxonomy" id="1314800"/>
    <lineage>
        <taxon>Eukaryota</taxon>
        <taxon>Fungi</taxon>
        <taxon>Dikarya</taxon>
        <taxon>Basidiomycota</taxon>
        <taxon>Agaricomycotina</taxon>
        <taxon>Agaricomycetes</taxon>
        <taxon>Agaricomycetidae</taxon>
        <taxon>Boletales</taxon>
        <taxon>Suillineae</taxon>
        <taxon>Rhizopogonaceae</taxon>
        <taxon>Rhizopogon</taxon>
    </lineage>
</organism>
<gene>
    <name evidence="1" type="ORF">K503DRAFT_774812</name>
</gene>
<sequence length="81" mass="9383">MRGYASVEGNHHIDCVSFSESTFWRTLKLWRETSTDDVVTPLCTTRGRPRLLYYDDVDYLVRLIERRTGSLQLCIAGDGLR</sequence>
<reference evidence="1 2" key="1">
    <citation type="submission" date="2016-06" db="EMBL/GenBank/DDBJ databases">
        <title>Comparative genomics of the ectomycorrhizal sister species Rhizopogon vinicolor and Rhizopogon vesiculosus (Basidiomycota: Boletales) reveals a divergence of the mating type B locus.</title>
        <authorList>
            <consortium name="DOE Joint Genome Institute"/>
            <person name="Mujic A.B."/>
            <person name="Kuo A."/>
            <person name="Tritt A."/>
            <person name="Lipzen A."/>
            <person name="Chen C."/>
            <person name="Johnson J."/>
            <person name="Sharma A."/>
            <person name="Barry K."/>
            <person name="Grigoriev I.V."/>
            <person name="Spatafora J.W."/>
        </authorList>
    </citation>
    <scope>NUCLEOTIDE SEQUENCE [LARGE SCALE GENOMIC DNA]</scope>
    <source>
        <strain evidence="1 2">AM-OR11-026</strain>
    </source>
</reference>
<dbReference type="InParanoid" id="A0A1B7MNK7"/>
<dbReference type="Proteomes" id="UP000092154">
    <property type="component" value="Unassembled WGS sequence"/>
</dbReference>
<accession>A0A1B7MNK7</accession>
<dbReference type="OrthoDB" id="2994945at2759"/>
<feature type="non-terminal residue" evidence="1">
    <location>
        <position position="81"/>
    </location>
</feature>
<evidence type="ECO:0000313" key="1">
    <source>
        <dbReference type="EMBL" id="OAX34194.1"/>
    </source>
</evidence>
<proteinExistence type="predicted"/>
<dbReference type="EMBL" id="KV448644">
    <property type="protein sequence ID" value="OAX34194.1"/>
    <property type="molecule type" value="Genomic_DNA"/>
</dbReference>
<protein>
    <submittedName>
        <fullName evidence="1">Uncharacterized protein</fullName>
    </submittedName>
</protein>
<keyword evidence="2" id="KW-1185">Reference proteome</keyword>
<evidence type="ECO:0000313" key="2">
    <source>
        <dbReference type="Proteomes" id="UP000092154"/>
    </source>
</evidence>